<dbReference type="CDD" id="cd19049">
    <property type="entry name" value="LGIC_TM_anion"/>
    <property type="match status" value="1"/>
</dbReference>
<keyword evidence="9 11" id="KW-0472">Membrane</keyword>
<evidence type="ECO:0000256" key="4">
    <source>
        <dbReference type="ARBA" id="ARBA00022475"/>
    </source>
</evidence>
<evidence type="ECO:0000256" key="10">
    <source>
        <dbReference type="ARBA" id="ARBA00023303"/>
    </source>
</evidence>
<evidence type="ECO:0000256" key="11">
    <source>
        <dbReference type="SAM" id="Phobius"/>
    </source>
</evidence>
<dbReference type="InterPro" id="IPR006029">
    <property type="entry name" value="Neurotrans-gated_channel_TM"/>
</dbReference>
<keyword evidence="8" id="KW-0406">Ion transport</keyword>
<dbReference type="InterPro" id="IPR006028">
    <property type="entry name" value="GABAA/Glycine_rcpt"/>
</dbReference>
<dbReference type="InterPro" id="IPR038050">
    <property type="entry name" value="Neuro_actylchol_rec"/>
</dbReference>
<dbReference type="Gene3D" id="2.70.170.10">
    <property type="entry name" value="Neurotransmitter-gated ion-channel ligand-binding domain"/>
    <property type="match status" value="1"/>
</dbReference>
<feature type="transmembrane region" description="Helical" evidence="11">
    <location>
        <begin position="529"/>
        <end position="550"/>
    </location>
</feature>
<evidence type="ECO:0000256" key="8">
    <source>
        <dbReference type="ARBA" id="ARBA00023065"/>
    </source>
</evidence>
<evidence type="ECO:0000256" key="6">
    <source>
        <dbReference type="ARBA" id="ARBA00022729"/>
    </source>
</evidence>
<keyword evidence="15" id="KW-1185">Reference proteome</keyword>
<keyword evidence="10" id="KW-0407">Ion channel</keyword>
<protein>
    <submittedName>
        <fullName evidence="16">Glycine receptor subunit alpha-3 isoform X6</fullName>
    </submittedName>
</protein>
<feature type="transmembrane region" description="Helical" evidence="11">
    <location>
        <begin position="415"/>
        <end position="437"/>
    </location>
</feature>
<dbReference type="InterPro" id="IPR036734">
    <property type="entry name" value="Neur_chan_lig-bd_sf"/>
</dbReference>
<keyword evidence="16" id="KW-0675">Receptor</keyword>
<name>A0ABM4AJF2_VANTA</name>
<dbReference type="SUPFAM" id="SSF90112">
    <property type="entry name" value="Neurotransmitter-gated ion-channel transmembrane pore"/>
    <property type="match status" value="1"/>
</dbReference>
<evidence type="ECO:0000256" key="9">
    <source>
        <dbReference type="ARBA" id="ARBA00023136"/>
    </source>
</evidence>
<evidence type="ECO:0000256" key="3">
    <source>
        <dbReference type="ARBA" id="ARBA00022448"/>
    </source>
</evidence>
<dbReference type="SUPFAM" id="SSF63712">
    <property type="entry name" value="Nicotinic receptor ligand binding domain-like"/>
    <property type="match status" value="1"/>
</dbReference>
<dbReference type="RefSeq" id="XP_064071425.1">
    <property type="nucleotide sequence ID" value="XM_064215355.1"/>
</dbReference>
<dbReference type="PRINTS" id="PR00253">
    <property type="entry name" value="GABAARECEPTR"/>
</dbReference>
<evidence type="ECO:0000256" key="2">
    <source>
        <dbReference type="ARBA" id="ARBA00004236"/>
    </source>
</evidence>
<evidence type="ECO:0000259" key="13">
    <source>
        <dbReference type="Pfam" id="PF02931"/>
    </source>
</evidence>
<dbReference type="InterPro" id="IPR006202">
    <property type="entry name" value="Neur_chan_lig-bd"/>
</dbReference>
<evidence type="ECO:0000256" key="12">
    <source>
        <dbReference type="SAM" id="SignalP"/>
    </source>
</evidence>
<dbReference type="InterPro" id="IPR006201">
    <property type="entry name" value="Neur_channel"/>
</dbReference>
<feature type="domain" description="Neurotransmitter-gated ion-channel ligand-binding" evidence="13">
    <location>
        <begin position="80"/>
        <end position="246"/>
    </location>
</feature>
<organism evidence="15 16">
    <name type="scientific">Vanessa tameamea</name>
    <name type="common">Kamehameha butterfly</name>
    <dbReference type="NCBI Taxonomy" id="334116"/>
    <lineage>
        <taxon>Eukaryota</taxon>
        <taxon>Metazoa</taxon>
        <taxon>Ecdysozoa</taxon>
        <taxon>Arthropoda</taxon>
        <taxon>Hexapoda</taxon>
        <taxon>Insecta</taxon>
        <taxon>Pterygota</taxon>
        <taxon>Neoptera</taxon>
        <taxon>Endopterygota</taxon>
        <taxon>Lepidoptera</taxon>
        <taxon>Glossata</taxon>
        <taxon>Ditrysia</taxon>
        <taxon>Papilionoidea</taxon>
        <taxon>Nymphalidae</taxon>
        <taxon>Nymphalinae</taxon>
        <taxon>Vanessa</taxon>
    </lineage>
</organism>
<accession>A0ABM4AJF2</accession>
<keyword evidence="7 11" id="KW-1133">Transmembrane helix</keyword>
<dbReference type="CDD" id="cd18987">
    <property type="entry name" value="LGIC_ECD_anion"/>
    <property type="match status" value="1"/>
</dbReference>
<dbReference type="Gene3D" id="1.20.58.390">
    <property type="entry name" value="Neurotransmitter-gated ion-channel transmembrane domain"/>
    <property type="match status" value="2"/>
</dbReference>
<dbReference type="Proteomes" id="UP001652626">
    <property type="component" value="Chromosome 7"/>
</dbReference>
<dbReference type="Pfam" id="PF02931">
    <property type="entry name" value="Neur_chan_LBD"/>
    <property type="match status" value="1"/>
</dbReference>
<evidence type="ECO:0000256" key="5">
    <source>
        <dbReference type="ARBA" id="ARBA00022692"/>
    </source>
</evidence>
<feature type="domain" description="Neurotransmitter-gated ion-channel transmembrane" evidence="14">
    <location>
        <begin position="358"/>
        <end position="463"/>
    </location>
</feature>
<dbReference type="GeneID" id="113401151"/>
<proteinExistence type="predicted"/>
<dbReference type="InterPro" id="IPR036719">
    <property type="entry name" value="Neuro-gated_channel_TM_sf"/>
</dbReference>
<feature type="transmembrane region" description="Helical" evidence="11">
    <location>
        <begin position="300"/>
        <end position="323"/>
    </location>
</feature>
<feature type="signal peptide" evidence="12">
    <location>
        <begin position="1"/>
        <end position="22"/>
    </location>
</feature>
<comment type="subcellular location">
    <subcellularLocation>
        <location evidence="2">Cell membrane</location>
    </subcellularLocation>
    <subcellularLocation>
        <location evidence="1">Membrane</location>
        <topology evidence="1">Multi-pass membrane protein</topology>
    </subcellularLocation>
</comment>
<dbReference type="PANTHER" id="PTHR18945">
    <property type="entry name" value="NEUROTRANSMITTER GATED ION CHANNEL"/>
    <property type="match status" value="1"/>
</dbReference>
<evidence type="ECO:0000256" key="1">
    <source>
        <dbReference type="ARBA" id="ARBA00004141"/>
    </source>
</evidence>
<sequence>MGWSCVVARAVAFLLMLSRASALTSDIFAAGKSDKEILDNLLKNSRYDKRLLPPVDDPDFCCGLTSPNDTVDQNNIGLPSLRPRSHNRGVLTVNVSVLLLSLASPDESSLKYEVEFLLQQQWYDPRLRYSNQSHYDFLNAIHHHEDIWLPDTYFIMHGDFKDPIIPMHFALRIYRNGTINYLMRRHLILSCQGRLNIFPFDDPLCSFALESISYEQSAITYVWKNDEDTLRKSPSLTTLNAYLIQNQTIPCPIKASWRADGISLYEDDEELTCNLCQRRFEEQGNYSCLKVDLIFTRDRAFYFTTVFIPGIILVTSSFITFWLEWNAVPARSMIGNYSCLKVDLIFTRDRSFYFTTVFIPGIILVTSSFITFWLEWNAVPARVMIGVTTMLNFFTTSNGFRSTLPVVSNLTAMNVWDGVCMCFIYASLLEFVCVNYVGRKRPLHNVVYRPGENPVTQRLPAVLSRIGIILASPLGDKKRESTGAADLVTCTACTGAPGSCTHTTNNGGVSEVRKKEPPHPIRVAKTIDVIARITFPTAYAVFLIFFFIHYKAFS</sequence>
<reference evidence="16" key="1">
    <citation type="submission" date="2025-08" db="UniProtKB">
        <authorList>
            <consortium name="RefSeq"/>
        </authorList>
    </citation>
    <scope>IDENTIFICATION</scope>
    <source>
        <tissue evidence="16">Whole body</tissue>
    </source>
</reference>
<dbReference type="Pfam" id="PF02932">
    <property type="entry name" value="Neur_chan_memb"/>
    <property type="match status" value="1"/>
</dbReference>
<evidence type="ECO:0000259" key="14">
    <source>
        <dbReference type="Pfam" id="PF02932"/>
    </source>
</evidence>
<keyword evidence="3" id="KW-0813">Transport</keyword>
<keyword evidence="6 12" id="KW-0732">Signal</keyword>
<keyword evidence="5 11" id="KW-0812">Transmembrane</keyword>
<gene>
    <name evidence="16" type="primary">Phcl-1</name>
</gene>
<evidence type="ECO:0000256" key="7">
    <source>
        <dbReference type="ARBA" id="ARBA00022989"/>
    </source>
</evidence>
<evidence type="ECO:0000313" key="16">
    <source>
        <dbReference type="RefSeq" id="XP_064071425.1"/>
    </source>
</evidence>
<feature type="chain" id="PRO_5045942749" evidence="12">
    <location>
        <begin position="23"/>
        <end position="554"/>
    </location>
</feature>
<feature type="transmembrane region" description="Helical" evidence="11">
    <location>
        <begin position="351"/>
        <end position="374"/>
    </location>
</feature>
<keyword evidence="4" id="KW-1003">Cell membrane</keyword>
<evidence type="ECO:0000313" key="15">
    <source>
        <dbReference type="Proteomes" id="UP001652626"/>
    </source>
</evidence>